<dbReference type="RefSeq" id="WP_084526638.1">
    <property type="nucleotide sequence ID" value="NZ_FQWD01000005.1"/>
</dbReference>
<dbReference type="OrthoDB" id="6332498at2"/>
<evidence type="ECO:0000256" key="1">
    <source>
        <dbReference type="SAM" id="SignalP"/>
    </source>
</evidence>
<accession>A0A1M5NP88</accession>
<name>A0A1M5NP88_9ALTE</name>
<dbReference type="InterPro" id="IPR036465">
    <property type="entry name" value="vWFA_dom_sf"/>
</dbReference>
<dbReference type="Proteomes" id="UP000184520">
    <property type="component" value="Unassembled WGS sequence"/>
</dbReference>
<dbReference type="Gene3D" id="3.40.50.410">
    <property type="entry name" value="von Willebrand factor, type A domain"/>
    <property type="match status" value="1"/>
</dbReference>
<feature type="signal peptide" evidence="1">
    <location>
        <begin position="1"/>
        <end position="29"/>
    </location>
</feature>
<organism evidence="3 4">
    <name type="scientific">Marisediminitalea aggregata</name>
    <dbReference type="NCBI Taxonomy" id="634436"/>
    <lineage>
        <taxon>Bacteria</taxon>
        <taxon>Pseudomonadati</taxon>
        <taxon>Pseudomonadota</taxon>
        <taxon>Gammaproteobacteria</taxon>
        <taxon>Alteromonadales</taxon>
        <taxon>Alteromonadaceae</taxon>
        <taxon>Marisediminitalea</taxon>
    </lineage>
</organism>
<dbReference type="AlphaFoldDB" id="A0A1M5NP88"/>
<dbReference type="PROSITE" id="PS50234">
    <property type="entry name" value="VWFA"/>
    <property type="match status" value="1"/>
</dbReference>
<evidence type="ECO:0000313" key="4">
    <source>
        <dbReference type="Proteomes" id="UP000184520"/>
    </source>
</evidence>
<dbReference type="InterPro" id="IPR002035">
    <property type="entry name" value="VWF_A"/>
</dbReference>
<protein>
    <submittedName>
        <fullName evidence="3">von Willebrand factor type A domain-containing protein</fullName>
    </submittedName>
</protein>
<dbReference type="EMBL" id="FQWD01000005">
    <property type="protein sequence ID" value="SHG91297.1"/>
    <property type="molecule type" value="Genomic_DNA"/>
</dbReference>
<sequence>MFKINNRRFKAILCMLVVIVAGMSIPAQAGIVKTDIVMIVDESGSMSNVHSNLGNSIGLFASILQAGGLDAQFALIGYGFAGDNIRLLTDFVDATTFAGFTGDLYSIGSNEPAYDATAYALDGLTAESAGLSYRADAVKNLILFADEASNSDTEYDANSLDGLLQQSSALFNVVLGGTFSDLLTLAANNGGHGFDLNELNTSDTNALTTFVTNFAQVKLQETLDYCVANPNDPACVGGGTDPVPAPWGLGFMVMALAIMRVRK</sequence>
<dbReference type="SUPFAM" id="SSF53300">
    <property type="entry name" value="vWA-like"/>
    <property type="match status" value="1"/>
</dbReference>
<evidence type="ECO:0000313" key="3">
    <source>
        <dbReference type="EMBL" id="SHG91297.1"/>
    </source>
</evidence>
<dbReference type="Pfam" id="PF00092">
    <property type="entry name" value="VWA"/>
    <property type="match status" value="1"/>
</dbReference>
<feature type="chain" id="PRO_5012454734" evidence="1">
    <location>
        <begin position="30"/>
        <end position="263"/>
    </location>
</feature>
<reference evidence="4" key="1">
    <citation type="submission" date="2016-11" db="EMBL/GenBank/DDBJ databases">
        <authorList>
            <person name="Varghese N."/>
            <person name="Submissions S."/>
        </authorList>
    </citation>
    <scope>NUCLEOTIDE SEQUENCE [LARGE SCALE GENOMIC DNA]</scope>
    <source>
        <strain evidence="4">CGMCC 1.8995</strain>
    </source>
</reference>
<evidence type="ECO:0000259" key="2">
    <source>
        <dbReference type="PROSITE" id="PS50234"/>
    </source>
</evidence>
<feature type="domain" description="VWFA" evidence="2">
    <location>
        <begin position="35"/>
        <end position="214"/>
    </location>
</feature>
<dbReference type="STRING" id="634436.SAMN05216361_3307"/>
<gene>
    <name evidence="3" type="ORF">SAMN05216361_3307</name>
</gene>
<proteinExistence type="predicted"/>
<keyword evidence="1" id="KW-0732">Signal</keyword>
<keyword evidence="4" id="KW-1185">Reference proteome</keyword>